<evidence type="ECO:0000256" key="2">
    <source>
        <dbReference type="ARBA" id="ARBA00008779"/>
    </source>
</evidence>
<dbReference type="AlphaFoldDB" id="A0A1M5HFW1"/>
<evidence type="ECO:0000256" key="1">
    <source>
        <dbReference type="ARBA" id="ARBA00001913"/>
    </source>
</evidence>
<keyword evidence="4" id="KW-0732">Signal</keyword>
<dbReference type="GO" id="GO:0004065">
    <property type="term" value="F:arylsulfatase activity"/>
    <property type="evidence" value="ECO:0007669"/>
    <property type="project" value="TreeGrafter"/>
</dbReference>
<dbReference type="RefSeq" id="WP_245802606.1">
    <property type="nucleotide sequence ID" value="NZ_FQUX01000014.1"/>
</dbReference>
<dbReference type="PANTHER" id="PTHR42693">
    <property type="entry name" value="ARYLSULFATASE FAMILY MEMBER"/>
    <property type="match status" value="1"/>
</dbReference>
<keyword evidence="9" id="KW-1185">Reference proteome</keyword>
<keyword evidence="5" id="KW-0378">Hydrolase</keyword>
<evidence type="ECO:0000256" key="3">
    <source>
        <dbReference type="ARBA" id="ARBA00022723"/>
    </source>
</evidence>
<dbReference type="Gene3D" id="3.40.720.10">
    <property type="entry name" value="Alkaline Phosphatase, subunit A"/>
    <property type="match status" value="1"/>
</dbReference>
<dbReference type="InterPro" id="IPR050738">
    <property type="entry name" value="Sulfatase"/>
</dbReference>
<organism evidence="8 9">
    <name type="scientific">Arenibacter palladensis</name>
    <dbReference type="NCBI Taxonomy" id="237373"/>
    <lineage>
        <taxon>Bacteria</taxon>
        <taxon>Pseudomonadati</taxon>
        <taxon>Bacteroidota</taxon>
        <taxon>Flavobacteriia</taxon>
        <taxon>Flavobacteriales</taxon>
        <taxon>Flavobacteriaceae</taxon>
        <taxon>Arenibacter</taxon>
    </lineage>
</organism>
<evidence type="ECO:0000313" key="8">
    <source>
        <dbReference type="EMBL" id="SHG14702.1"/>
    </source>
</evidence>
<comment type="cofactor">
    <cofactor evidence="1">
        <name>Ca(2+)</name>
        <dbReference type="ChEBI" id="CHEBI:29108"/>
    </cofactor>
</comment>
<dbReference type="InterPro" id="IPR000917">
    <property type="entry name" value="Sulfatase_N"/>
</dbReference>
<accession>A0A1M5HFW1</accession>
<dbReference type="SUPFAM" id="SSF53649">
    <property type="entry name" value="Alkaline phosphatase-like"/>
    <property type="match status" value="1"/>
</dbReference>
<proteinExistence type="inferred from homology"/>
<keyword evidence="3" id="KW-0479">Metal-binding</keyword>
<dbReference type="Proteomes" id="UP000184406">
    <property type="component" value="Unassembled WGS sequence"/>
</dbReference>
<dbReference type="InterPro" id="IPR024607">
    <property type="entry name" value="Sulfatase_CS"/>
</dbReference>
<dbReference type="CDD" id="cd16144">
    <property type="entry name" value="ARS_like"/>
    <property type="match status" value="1"/>
</dbReference>
<evidence type="ECO:0000259" key="7">
    <source>
        <dbReference type="Pfam" id="PF00884"/>
    </source>
</evidence>
<evidence type="ECO:0000256" key="5">
    <source>
        <dbReference type="ARBA" id="ARBA00022801"/>
    </source>
</evidence>
<evidence type="ECO:0000256" key="6">
    <source>
        <dbReference type="ARBA" id="ARBA00022837"/>
    </source>
</evidence>
<dbReference type="PROSITE" id="PS00149">
    <property type="entry name" value="SULFATASE_2"/>
    <property type="match status" value="1"/>
</dbReference>
<dbReference type="PROSITE" id="PS51257">
    <property type="entry name" value="PROKAR_LIPOPROTEIN"/>
    <property type="match status" value="1"/>
</dbReference>
<dbReference type="Pfam" id="PF00884">
    <property type="entry name" value="Sulfatase"/>
    <property type="match status" value="1"/>
</dbReference>
<evidence type="ECO:0000313" key="9">
    <source>
        <dbReference type="Proteomes" id="UP000184406"/>
    </source>
</evidence>
<keyword evidence="6" id="KW-0106">Calcium</keyword>
<dbReference type="FunFam" id="3.40.720.10:FF:000065">
    <property type="entry name" value="Arylsulfatase A"/>
    <property type="match status" value="1"/>
</dbReference>
<gene>
    <name evidence="8" type="ORF">SAMN03080594_11431</name>
</gene>
<dbReference type="GO" id="GO:0046872">
    <property type="term" value="F:metal ion binding"/>
    <property type="evidence" value="ECO:0007669"/>
    <property type="project" value="UniProtKB-KW"/>
</dbReference>
<reference evidence="9" key="1">
    <citation type="submission" date="2016-11" db="EMBL/GenBank/DDBJ databases">
        <authorList>
            <person name="Varghese N."/>
            <person name="Submissions S."/>
        </authorList>
    </citation>
    <scope>NUCLEOTIDE SEQUENCE [LARGE SCALE GENOMIC DNA]</scope>
    <source>
        <strain evidence="9">DSM 17539</strain>
    </source>
</reference>
<comment type="similarity">
    <text evidence="2">Belongs to the sulfatase family.</text>
</comment>
<dbReference type="EMBL" id="FQUX01000014">
    <property type="protein sequence ID" value="SHG14702.1"/>
    <property type="molecule type" value="Genomic_DNA"/>
</dbReference>
<name>A0A1M5HFW1_9FLAO</name>
<dbReference type="InterPro" id="IPR017850">
    <property type="entry name" value="Alkaline_phosphatase_core_sf"/>
</dbReference>
<dbReference type="Gene3D" id="3.30.1120.10">
    <property type="match status" value="1"/>
</dbReference>
<protein>
    <submittedName>
        <fullName evidence="8">Arylsulfatase A</fullName>
    </submittedName>
</protein>
<feature type="domain" description="Sulfatase N-terminal" evidence="7">
    <location>
        <begin position="42"/>
        <end position="384"/>
    </location>
</feature>
<sequence>MQNKNIIGMRFSKILSVIVGCFTLGLLIVGCQQQSENLIQKPNVVFILVDDLGLVDLGITGSKYYETPNIDKLAKDGMVFTQGYAASRVCSPSRASIMTGKFTARHGITDWIGAASGTAWRSHNRHDKLLPAEYVHSLPANDVTIAEAMKKGGYKTFFAGKWHLGSEGSYPEDHGFDINKGGWDKGSPMGGYFSPWDNPVLPNTVDGENLSMRLGVETAEFIKQHKDSTFFAFLSFYAVHGPIQTTQEKWKKYRDKAEALGIAENGYKMERVLPIRQVQDNPIYAGLVESMDDAVGVVLQALKDTGLEDNTIVIFTSDNGGVASGDSFSTSNLPLRGGKGYQWEGGIREPYFIKVPWLKNGGSESDFPVIGTDFYPTVLDFANIDAISEQHIDGISLKPILEGKKMDVVRPLFWHYPHYGNQGGNPSSIIREENWKLIHYWEDGSEELYNLANDAAEQSNVIEQYPEIAKKLSKKLHGWLSEVGANMPTKDPEYNAELAQKRHNRIVNESWPALEAQRLEFLAKDFEPNEDWWGSKVTRD</sequence>
<dbReference type="PANTHER" id="PTHR42693:SF42">
    <property type="entry name" value="ARYLSULFATASE G"/>
    <property type="match status" value="1"/>
</dbReference>
<evidence type="ECO:0000256" key="4">
    <source>
        <dbReference type="ARBA" id="ARBA00022729"/>
    </source>
</evidence>